<accession>A0A5D3BD20</accession>
<dbReference type="OrthoDB" id="1921870at2759"/>
<comment type="caution">
    <text evidence="3">The sequence shown here is derived from an EMBL/GenBank/DDBJ whole genome shotgun (WGS) entry which is preliminary data.</text>
</comment>
<evidence type="ECO:0000313" key="2">
    <source>
        <dbReference type="EMBL" id="KAA0046471.1"/>
    </source>
</evidence>
<organism evidence="3 5">
    <name type="scientific">Cucumis melo var. makuwa</name>
    <name type="common">Oriental melon</name>
    <dbReference type="NCBI Taxonomy" id="1194695"/>
    <lineage>
        <taxon>Eukaryota</taxon>
        <taxon>Viridiplantae</taxon>
        <taxon>Streptophyta</taxon>
        <taxon>Embryophyta</taxon>
        <taxon>Tracheophyta</taxon>
        <taxon>Spermatophyta</taxon>
        <taxon>Magnoliopsida</taxon>
        <taxon>eudicotyledons</taxon>
        <taxon>Gunneridae</taxon>
        <taxon>Pentapetalae</taxon>
        <taxon>rosids</taxon>
        <taxon>fabids</taxon>
        <taxon>Cucurbitales</taxon>
        <taxon>Cucurbitaceae</taxon>
        <taxon>Benincaseae</taxon>
        <taxon>Cucumis</taxon>
    </lineage>
</organism>
<evidence type="ECO:0000313" key="3">
    <source>
        <dbReference type="EMBL" id="TYJ97740.1"/>
    </source>
</evidence>
<proteinExistence type="predicted"/>
<sequence length="352" mass="40544">MFLEFGDDLNTAGRSFSVGDNSETSVVSTLGVKEVRPHQWWADVGKEYIEVVKDDLQRHFVLDFNDQAIKRFVEHQILTSFEEFRGECYRHFKKYSNLIQASANPLHILVERMEDWQFLCNHYMSRVFQQRVQVVLYNDNMSSLSIEVNHSIVWSYLSKHRFKMIRLFHRSLRMRITPVSSYPKDSQPLSGDDICETILGRRLDYSKGLGWGSKPKSSKTASTSSSSTTFSQARETEKDIGDVDFTNGTNAKAYRRNESGTEGTMIPCDTFGLGVIWRIRLVRRPHRDTSTPDVVLVAHQDTSTPDVVLVAHRDTSTLDMLPDVALCIDKSIFDIFQVYFDALMRREYPDLV</sequence>
<protein>
    <submittedName>
        <fullName evidence="3">CACTA en-spm transposon protein</fullName>
    </submittedName>
</protein>
<name>A0A5D3BD20_CUCMM</name>
<dbReference type="EMBL" id="SSTD01018615">
    <property type="protein sequence ID" value="TYJ97740.1"/>
    <property type="molecule type" value="Genomic_DNA"/>
</dbReference>
<evidence type="ECO:0000313" key="4">
    <source>
        <dbReference type="Proteomes" id="UP000321393"/>
    </source>
</evidence>
<dbReference type="Proteomes" id="UP000321947">
    <property type="component" value="Unassembled WGS sequence"/>
</dbReference>
<reference evidence="4 5" key="1">
    <citation type="submission" date="2019-08" db="EMBL/GenBank/DDBJ databases">
        <title>Draft genome sequences of two oriental melons (Cucumis melo L. var makuwa).</title>
        <authorList>
            <person name="Kwon S.-Y."/>
        </authorList>
    </citation>
    <scope>NUCLEOTIDE SEQUENCE [LARGE SCALE GENOMIC DNA]</scope>
    <source>
        <strain evidence="5">cv. Chang Bougi</strain>
        <strain evidence="4">cv. SW 3</strain>
        <tissue evidence="3">Leaf</tissue>
    </source>
</reference>
<gene>
    <name evidence="3" type="ORF">E5676_scaffold1251G00410</name>
    <name evidence="2" type="ORF">E6C27_scaffold543G00510</name>
</gene>
<feature type="compositionally biased region" description="Low complexity" evidence="1">
    <location>
        <begin position="213"/>
        <end position="231"/>
    </location>
</feature>
<dbReference type="EMBL" id="SSTE01014036">
    <property type="protein sequence ID" value="KAA0046471.1"/>
    <property type="molecule type" value="Genomic_DNA"/>
</dbReference>
<dbReference type="AlphaFoldDB" id="A0A5D3BD20"/>
<feature type="region of interest" description="Disordered" evidence="1">
    <location>
        <begin position="211"/>
        <end position="235"/>
    </location>
</feature>
<evidence type="ECO:0000313" key="5">
    <source>
        <dbReference type="Proteomes" id="UP000321947"/>
    </source>
</evidence>
<dbReference type="Proteomes" id="UP000321393">
    <property type="component" value="Unassembled WGS sequence"/>
</dbReference>
<evidence type="ECO:0000256" key="1">
    <source>
        <dbReference type="SAM" id="MobiDB-lite"/>
    </source>
</evidence>